<organism evidence="4 5">
    <name type="scientific">Thioflexithrix psekupsensis</name>
    <dbReference type="NCBI Taxonomy" id="1570016"/>
    <lineage>
        <taxon>Bacteria</taxon>
        <taxon>Pseudomonadati</taxon>
        <taxon>Pseudomonadota</taxon>
        <taxon>Gammaproteobacteria</taxon>
        <taxon>Thiotrichales</taxon>
        <taxon>Thioflexithrix</taxon>
    </lineage>
</organism>
<dbReference type="OrthoDB" id="9807628at2"/>
<dbReference type="RefSeq" id="WP_086488726.1">
    <property type="nucleotide sequence ID" value="NZ_MSLT01000018.1"/>
</dbReference>
<feature type="compositionally biased region" description="Low complexity" evidence="2">
    <location>
        <begin position="199"/>
        <end position="213"/>
    </location>
</feature>
<keyword evidence="3" id="KW-0732">Signal</keyword>
<dbReference type="SUPFAM" id="SSF48452">
    <property type="entry name" value="TPR-like"/>
    <property type="match status" value="1"/>
</dbReference>
<sequence length="346" mass="38118">MSIPSFSNSKLLHFTLFIALTAQSSLAAATAWENWFLNRDQQADRAFKQGDYEQASELFTQPYQKATALYRAGKYKEAAEIFSQIDDPEQRLNAQYNLANAEFKQNEFAKAIAHYESVLTQDPHHSKAQHNLELAKAKLKEQEQKAAHSDSDSDENKKNEENSDSGDNSDKNNQNGQNDPNQTQAGDSPKNQQAKDSNEPSSSAESSENGQNSPDPTAMPQPESSPSEANKNGQQALQEQLEQALAEAQQQAQDNQPSTQTSEEKQNVSPSASESAGENGQITQTEAIPTGETTDTTKTTANLPQEQDLMADALLNQLLDDPGVLLQQQFQLDAYHSQEMPSGQPW</sequence>
<evidence type="ECO:0000313" key="5">
    <source>
        <dbReference type="Proteomes" id="UP000194798"/>
    </source>
</evidence>
<evidence type="ECO:0000256" key="1">
    <source>
        <dbReference type="PROSITE-ProRule" id="PRU00339"/>
    </source>
</evidence>
<feature type="compositionally biased region" description="Low complexity" evidence="2">
    <location>
        <begin position="234"/>
        <end position="253"/>
    </location>
</feature>
<comment type="caution">
    <text evidence="4">The sequence shown here is derived from an EMBL/GenBank/DDBJ whole genome shotgun (WGS) entry which is preliminary data.</text>
</comment>
<feature type="compositionally biased region" description="Low complexity" evidence="2">
    <location>
        <begin position="290"/>
        <end position="300"/>
    </location>
</feature>
<proteinExistence type="predicted"/>
<keyword evidence="5" id="KW-1185">Reference proteome</keyword>
<gene>
    <name evidence="4" type="ORF">TPSD3_11645</name>
</gene>
<feature type="signal peptide" evidence="3">
    <location>
        <begin position="1"/>
        <end position="27"/>
    </location>
</feature>
<reference evidence="4 5" key="1">
    <citation type="submission" date="2016-12" db="EMBL/GenBank/DDBJ databases">
        <title>Thioflexothrix psekupsii D3 genome sequencing and assembly.</title>
        <authorList>
            <person name="Fomenkov A."/>
            <person name="Vincze T."/>
            <person name="Grabovich M."/>
            <person name="Anton B.P."/>
            <person name="Dubinina G."/>
            <person name="Orlova M."/>
            <person name="Belousova E."/>
            <person name="Roberts R.J."/>
        </authorList>
    </citation>
    <scope>NUCLEOTIDE SEQUENCE [LARGE SCALE GENOMIC DNA]</scope>
    <source>
        <strain evidence="4">D3</strain>
    </source>
</reference>
<dbReference type="SMART" id="SM00028">
    <property type="entry name" value="TPR"/>
    <property type="match status" value="1"/>
</dbReference>
<feature type="compositionally biased region" description="Basic and acidic residues" evidence="2">
    <location>
        <begin position="139"/>
        <end position="161"/>
    </location>
</feature>
<evidence type="ECO:0000256" key="2">
    <source>
        <dbReference type="SAM" id="MobiDB-lite"/>
    </source>
</evidence>
<dbReference type="AlphaFoldDB" id="A0A251X6Q5"/>
<evidence type="ECO:0000313" key="4">
    <source>
        <dbReference type="EMBL" id="OUD13277.1"/>
    </source>
</evidence>
<feature type="chain" id="PRO_5013304456" evidence="3">
    <location>
        <begin position="28"/>
        <end position="346"/>
    </location>
</feature>
<feature type="compositionally biased region" description="Polar residues" evidence="2">
    <location>
        <begin position="222"/>
        <end position="233"/>
    </location>
</feature>
<accession>A0A251X6Q5</accession>
<dbReference type="EMBL" id="MSLT01000018">
    <property type="protein sequence ID" value="OUD13277.1"/>
    <property type="molecule type" value="Genomic_DNA"/>
</dbReference>
<feature type="repeat" description="TPR" evidence="1">
    <location>
        <begin position="92"/>
        <end position="125"/>
    </location>
</feature>
<name>A0A251X6Q5_9GAMM</name>
<feature type="compositionally biased region" description="Polar residues" evidence="2">
    <location>
        <begin position="254"/>
        <end position="287"/>
    </location>
</feature>
<feature type="compositionally biased region" description="Polar residues" evidence="2">
    <location>
        <begin position="180"/>
        <end position="195"/>
    </location>
</feature>
<dbReference type="Proteomes" id="UP000194798">
    <property type="component" value="Unassembled WGS sequence"/>
</dbReference>
<evidence type="ECO:0000256" key="3">
    <source>
        <dbReference type="SAM" id="SignalP"/>
    </source>
</evidence>
<dbReference type="InterPro" id="IPR019734">
    <property type="entry name" value="TPR_rpt"/>
</dbReference>
<keyword evidence="1" id="KW-0802">TPR repeat</keyword>
<dbReference type="Gene3D" id="1.25.40.10">
    <property type="entry name" value="Tetratricopeptide repeat domain"/>
    <property type="match status" value="1"/>
</dbReference>
<dbReference type="Pfam" id="PF00515">
    <property type="entry name" value="TPR_1"/>
    <property type="match status" value="1"/>
</dbReference>
<protein>
    <submittedName>
        <fullName evidence="4">Uncharacterized protein</fullName>
    </submittedName>
</protein>
<dbReference type="InterPro" id="IPR011990">
    <property type="entry name" value="TPR-like_helical_dom_sf"/>
</dbReference>
<feature type="region of interest" description="Disordered" evidence="2">
    <location>
        <begin position="139"/>
        <end position="305"/>
    </location>
</feature>
<dbReference type="PROSITE" id="PS50005">
    <property type="entry name" value="TPR"/>
    <property type="match status" value="1"/>
</dbReference>